<evidence type="ECO:0000313" key="2">
    <source>
        <dbReference type="Proteomes" id="UP001165960"/>
    </source>
</evidence>
<dbReference type="Proteomes" id="UP001165960">
    <property type="component" value="Unassembled WGS sequence"/>
</dbReference>
<keyword evidence="2" id="KW-1185">Reference proteome</keyword>
<reference evidence="1" key="1">
    <citation type="submission" date="2022-04" db="EMBL/GenBank/DDBJ databases">
        <title>Genome of the entomopathogenic fungus Entomophthora muscae.</title>
        <authorList>
            <person name="Elya C."/>
            <person name="Lovett B.R."/>
            <person name="Lee E."/>
            <person name="Macias A.M."/>
            <person name="Hajek A.E."/>
            <person name="De Bivort B.L."/>
            <person name="Kasson M.T."/>
            <person name="De Fine Licht H.H."/>
            <person name="Stajich J.E."/>
        </authorList>
    </citation>
    <scope>NUCLEOTIDE SEQUENCE</scope>
    <source>
        <strain evidence="1">Berkeley</strain>
    </source>
</reference>
<name>A0ACC2SXA1_9FUNG</name>
<gene>
    <name evidence="1" type="ORF">DSO57_1005528</name>
</gene>
<protein>
    <submittedName>
        <fullName evidence="1">Uncharacterized protein</fullName>
    </submittedName>
</protein>
<comment type="caution">
    <text evidence="1">The sequence shown here is derived from an EMBL/GenBank/DDBJ whole genome shotgun (WGS) entry which is preliminary data.</text>
</comment>
<evidence type="ECO:0000313" key="1">
    <source>
        <dbReference type="EMBL" id="KAJ9066866.1"/>
    </source>
</evidence>
<accession>A0ACC2SXA1</accession>
<dbReference type="EMBL" id="QTSX02004275">
    <property type="protein sequence ID" value="KAJ9066866.1"/>
    <property type="molecule type" value="Genomic_DNA"/>
</dbReference>
<organism evidence="1 2">
    <name type="scientific">Entomophthora muscae</name>
    <dbReference type="NCBI Taxonomy" id="34485"/>
    <lineage>
        <taxon>Eukaryota</taxon>
        <taxon>Fungi</taxon>
        <taxon>Fungi incertae sedis</taxon>
        <taxon>Zoopagomycota</taxon>
        <taxon>Entomophthoromycotina</taxon>
        <taxon>Entomophthoromycetes</taxon>
        <taxon>Entomophthorales</taxon>
        <taxon>Entomophthoraceae</taxon>
        <taxon>Entomophthora</taxon>
    </lineage>
</organism>
<proteinExistence type="predicted"/>
<sequence>MGLGQPRNNLSSGQVPASLLLACQTPTAQPATLSPSLAPAGLLRVSCPPACSQGPSLHPAACLLPSASLKAWGKFCNNNFTNAPESLYEMK</sequence>